<dbReference type="GO" id="GO:0016020">
    <property type="term" value="C:membrane"/>
    <property type="evidence" value="ECO:0007669"/>
    <property type="project" value="TreeGrafter"/>
</dbReference>
<feature type="domain" description="Beta-hexosaminidase eukaryotic type N-terminal" evidence="11">
    <location>
        <begin position="18"/>
        <end position="163"/>
    </location>
</feature>
<sequence length="580" mass="65077">MLPRLLSPLALLPLASALWPAPREISSGNTTLFIDKSIKITYGGKPLHYVPGYTPAAGPKCDDTEVIKGGVSRALGAIFDNNFVPWMLRPKGSTFEPDASEEKHLVKTLKISHSDKSNSGCYKPVADEVDESYAFKLGEDGHASIDAKTAIGVLRGLETFLQLFYEHTDGHHWYTTIAPVEIKDAPLFPYRGVLLDTARIFFSVKDIERTIDAISWNKMNRFHWHITDSQSWPLDIPALPELSAKGAYHPALTYSPEDVAHIHEFAAHRGVEVIMEVDMPGHIGSVQFAFPELIVAYNEIPFHWWCSEPPCGAFKLNEPAVDEFLETMFDDLLPRLSPYTSYFHTGGDELNRNDSMLDDGVGSNDTEVLRPLLQKFIDVNHDRVRKAGLVPVVWEELALEWDLDLGSDVIVQSWLGGKAIKTLTGKGHKVIVSDYNYYYLPCGRGQWMDYDNGEAFKKFYPFVDWCSPAKSWKLIYAYDPVAGLTEEEASKVLGGEVAVWTERIDATNLDGLLWPRASAMGEILWSGRYDEVGRNRSQYEVTPRLADLRERMLARGLAAEPVQMTFCTQGDDPLECARIV</sequence>
<dbReference type="PANTHER" id="PTHR22600:SF58">
    <property type="entry name" value="BETA-HEXOSAMINIDASE"/>
    <property type="match status" value="1"/>
</dbReference>
<feature type="signal peptide" evidence="9">
    <location>
        <begin position="1"/>
        <end position="17"/>
    </location>
</feature>
<dbReference type="GO" id="GO:0005975">
    <property type="term" value="P:carbohydrate metabolic process"/>
    <property type="evidence" value="ECO:0007669"/>
    <property type="project" value="InterPro"/>
</dbReference>
<name>A0AAE8N191_9PEZI</name>
<proteinExistence type="inferred from homology"/>
<dbReference type="Pfam" id="PF14845">
    <property type="entry name" value="Glycohydro_20b2"/>
    <property type="match status" value="1"/>
</dbReference>
<dbReference type="GO" id="GO:0016231">
    <property type="term" value="F:beta-N-acetylglucosaminidase activity"/>
    <property type="evidence" value="ECO:0007669"/>
    <property type="project" value="TreeGrafter"/>
</dbReference>
<dbReference type="InterPro" id="IPR025705">
    <property type="entry name" value="Beta_hexosaminidase_sua/sub"/>
</dbReference>
<reference evidence="12" key="1">
    <citation type="submission" date="2018-03" db="EMBL/GenBank/DDBJ databases">
        <authorList>
            <person name="Guldener U."/>
        </authorList>
    </citation>
    <scope>NUCLEOTIDE SEQUENCE</scope>
</reference>
<organism evidence="12 13">
    <name type="scientific">Cephalotrichum gorgonifer</name>
    <dbReference type="NCBI Taxonomy" id="2041049"/>
    <lineage>
        <taxon>Eukaryota</taxon>
        <taxon>Fungi</taxon>
        <taxon>Dikarya</taxon>
        <taxon>Ascomycota</taxon>
        <taxon>Pezizomycotina</taxon>
        <taxon>Sordariomycetes</taxon>
        <taxon>Hypocreomycetidae</taxon>
        <taxon>Microascales</taxon>
        <taxon>Microascaceae</taxon>
        <taxon>Cephalotrichum</taxon>
    </lineage>
</organism>
<dbReference type="Gene3D" id="3.30.379.10">
    <property type="entry name" value="Chitobiase/beta-hexosaminidase domain 2-like"/>
    <property type="match status" value="1"/>
</dbReference>
<keyword evidence="6 7" id="KW-0326">Glycosidase</keyword>
<comment type="catalytic activity">
    <reaction evidence="1 7">
        <text>Hydrolysis of terminal non-reducing N-acetyl-D-hexosamine residues in N-acetyl-beta-D-hexosaminides.</text>
        <dbReference type="EC" id="3.2.1.52"/>
    </reaction>
</comment>
<feature type="active site" description="Proton donor" evidence="8">
    <location>
        <position position="349"/>
    </location>
</feature>
<evidence type="ECO:0000256" key="4">
    <source>
        <dbReference type="ARBA" id="ARBA00022801"/>
    </source>
</evidence>
<evidence type="ECO:0000256" key="9">
    <source>
        <dbReference type="SAM" id="SignalP"/>
    </source>
</evidence>
<feature type="chain" id="PRO_5042064933" description="Beta-hexosaminidase" evidence="9">
    <location>
        <begin position="18"/>
        <end position="580"/>
    </location>
</feature>
<dbReference type="SUPFAM" id="SSF55545">
    <property type="entry name" value="beta-N-acetylhexosaminidase-like domain"/>
    <property type="match status" value="1"/>
</dbReference>
<feature type="domain" description="Glycoside hydrolase family 20 catalytic" evidence="10">
    <location>
        <begin position="188"/>
        <end position="527"/>
    </location>
</feature>
<dbReference type="InterPro" id="IPR029019">
    <property type="entry name" value="HEX_eukaryotic_N"/>
</dbReference>
<evidence type="ECO:0000256" key="8">
    <source>
        <dbReference type="PIRSR" id="PIRSR001093-1"/>
    </source>
</evidence>
<evidence type="ECO:0000259" key="10">
    <source>
        <dbReference type="Pfam" id="PF00728"/>
    </source>
</evidence>
<evidence type="ECO:0000256" key="2">
    <source>
        <dbReference type="ARBA" id="ARBA00006285"/>
    </source>
</evidence>
<evidence type="ECO:0000256" key="7">
    <source>
        <dbReference type="PIRNR" id="PIRNR001093"/>
    </source>
</evidence>
<comment type="similarity">
    <text evidence="2 7">Belongs to the glycosyl hydrolase 20 family.</text>
</comment>
<keyword evidence="4 7" id="KW-0378">Hydrolase</keyword>
<accession>A0AAE8N191</accession>
<dbReference type="Pfam" id="PF00728">
    <property type="entry name" value="Glyco_hydro_20"/>
    <property type="match status" value="1"/>
</dbReference>
<keyword evidence="13" id="KW-1185">Reference proteome</keyword>
<dbReference type="Proteomes" id="UP001187682">
    <property type="component" value="Unassembled WGS sequence"/>
</dbReference>
<evidence type="ECO:0000313" key="12">
    <source>
        <dbReference type="EMBL" id="SPO03573.1"/>
    </source>
</evidence>
<dbReference type="EMBL" id="ONZQ02000008">
    <property type="protein sequence ID" value="SPO03573.1"/>
    <property type="molecule type" value="Genomic_DNA"/>
</dbReference>
<dbReference type="AlphaFoldDB" id="A0AAE8N191"/>
<evidence type="ECO:0000256" key="5">
    <source>
        <dbReference type="ARBA" id="ARBA00023180"/>
    </source>
</evidence>
<dbReference type="PRINTS" id="PR00738">
    <property type="entry name" value="GLHYDRLASE20"/>
</dbReference>
<dbReference type="PANTHER" id="PTHR22600">
    <property type="entry name" value="BETA-HEXOSAMINIDASE"/>
    <property type="match status" value="1"/>
</dbReference>
<dbReference type="GO" id="GO:0030203">
    <property type="term" value="P:glycosaminoglycan metabolic process"/>
    <property type="evidence" value="ECO:0007669"/>
    <property type="project" value="TreeGrafter"/>
</dbReference>
<comment type="caution">
    <text evidence="12">The sequence shown here is derived from an EMBL/GenBank/DDBJ whole genome shotgun (WGS) entry which is preliminary data.</text>
</comment>
<evidence type="ECO:0000256" key="6">
    <source>
        <dbReference type="ARBA" id="ARBA00023295"/>
    </source>
</evidence>
<gene>
    <name evidence="12" type="ORF">DNG_06256</name>
</gene>
<dbReference type="PIRSF" id="PIRSF001093">
    <property type="entry name" value="B-hxosamndse_ab_euk"/>
    <property type="match status" value="1"/>
</dbReference>
<dbReference type="EC" id="3.2.1.52" evidence="7"/>
<dbReference type="InterPro" id="IPR017853">
    <property type="entry name" value="GH"/>
</dbReference>
<dbReference type="SUPFAM" id="SSF51445">
    <property type="entry name" value="(Trans)glycosidases"/>
    <property type="match status" value="1"/>
</dbReference>
<evidence type="ECO:0000259" key="11">
    <source>
        <dbReference type="Pfam" id="PF14845"/>
    </source>
</evidence>
<evidence type="ECO:0000313" key="13">
    <source>
        <dbReference type="Proteomes" id="UP001187682"/>
    </source>
</evidence>
<dbReference type="Gene3D" id="3.20.20.80">
    <property type="entry name" value="Glycosidases"/>
    <property type="match status" value="1"/>
</dbReference>
<dbReference type="FunFam" id="3.20.20.80:FF:000063">
    <property type="entry name" value="Beta-hexosaminidase"/>
    <property type="match status" value="1"/>
</dbReference>
<evidence type="ECO:0000256" key="3">
    <source>
        <dbReference type="ARBA" id="ARBA00022729"/>
    </source>
</evidence>
<dbReference type="InterPro" id="IPR029018">
    <property type="entry name" value="Hex-like_dom2"/>
</dbReference>
<evidence type="ECO:0000256" key="1">
    <source>
        <dbReference type="ARBA" id="ARBA00001231"/>
    </source>
</evidence>
<keyword evidence="3 9" id="KW-0732">Signal</keyword>
<dbReference type="InterPro" id="IPR015883">
    <property type="entry name" value="Glyco_hydro_20_cat"/>
</dbReference>
<protein>
    <recommendedName>
        <fullName evidence="7">Beta-hexosaminidase</fullName>
        <ecNumber evidence="7">3.2.1.52</ecNumber>
    </recommendedName>
</protein>
<keyword evidence="5" id="KW-0325">Glycoprotein</keyword>